<sequence>MKAQNSSRSIIMRFYHGVISSGCRDYNDEETNRKIVVVNLFALVGMSITLSLGIKALFNADYPLGSVLLGSAFLFAVCKGLLHHSKLRYSHIITPVLLVICLMSLMIFLIIGGGVANTGPLWIFVLPPVAMFFAGVVFGVVTMVVFTLICCVIMFYPGEALLMTSYPHEFKVRLLLSFATVTFLSAFYEHSRQTSFRIIRDISEKFEKQALNDPLTDLPNRRGVQQFIDFEIGRAKRQSEELSIILCDIDRFKQVNDKYGHDAGDIALQHVASLFKSSIRHQDAVSRWGGEEFLFVLPGTKESDAEHLADKIRQSLADTPVQLKNEQLTITASFGVAQLNLSVGLDKALSLSDKALYRAKENGRNQVVTASSLTPKA</sequence>
<feature type="domain" description="GGDEF" evidence="4">
    <location>
        <begin position="240"/>
        <end position="372"/>
    </location>
</feature>
<reference evidence="5 6" key="1">
    <citation type="submission" date="2022-10" db="EMBL/GenBank/DDBJ databases">
        <title>Alteromonas sp. chi3 Genome sequencing.</title>
        <authorList>
            <person name="Park S."/>
        </authorList>
    </citation>
    <scope>NUCLEOTIDE SEQUENCE [LARGE SCALE GENOMIC DNA]</scope>
    <source>
        <strain evidence="6">chi3</strain>
    </source>
</reference>
<keyword evidence="3" id="KW-0472">Membrane</keyword>
<comment type="catalytic activity">
    <reaction evidence="2">
        <text>2 GTP = 3',3'-c-di-GMP + 2 diphosphate</text>
        <dbReference type="Rhea" id="RHEA:24898"/>
        <dbReference type="ChEBI" id="CHEBI:33019"/>
        <dbReference type="ChEBI" id="CHEBI:37565"/>
        <dbReference type="ChEBI" id="CHEBI:58805"/>
        <dbReference type="EC" id="2.7.7.65"/>
    </reaction>
</comment>
<dbReference type="RefSeq" id="WP_273641291.1">
    <property type="nucleotide sequence ID" value="NZ_JAQQXP010000001.1"/>
</dbReference>
<feature type="transmembrane region" description="Helical" evidence="3">
    <location>
        <begin position="64"/>
        <end position="82"/>
    </location>
</feature>
<dbReference type="NCBIfam" id="TIGR00254">
    <property type="entry name" value="GGDEF"/>
    <property type="match status" value="1"/>
</dbReference>
<dbReference type="Gene3D" id="3.30.70.270">
    <property type="match status" value="1"/>
</dbReference>
<proteinExistence type="predicted"/>
<keyword evidence="3" id="KW-1133">Transmembrane helix</keyword>
<dbReference type="SUPFAM" id="SSF55073">
    <property type="entry name" value="Nucleotide cyclase"/>
    <property type="match status" value="1"/>
</dbReference>
<dbReference type="InterPro" id="IPR000160">
    <property type="entry name" value="GGDEF_dom"/>
</dbReference>
<evidence type="ECO:0000256" key="1">
    <source>
        <dbReference type="ARBA" id="ARBA00012528"/>
    </source>
</evidence>
<dbReference type="EMBL" id="JAQQXP010000001">
    <property type="protein sequence ID" value="MDC8831786.1"/>
    <property type="molecule type" value="Genomic_DNA"/>
</dbReference>
<evidence type="ECO:0000313" key="6">
    <source>
        <dbReference type="Proteomes" id="UP001218788"/>
    </source>
</evidence>
<feature type="transmembrane region" description="Helical" evidence="3">
    <location>
        <begin position="89"/>
        <end position="111"/>
    </location>
</feature>
<evidence type="ECO:0000256" key="2">
    <source>
        <dbReference type="ARBA" id="ARBA00034247"/>
    </source>
</evidence>
<feature type="transmembrane region" description="Helical" evidence="3">
    <location>
        <begin position="170"/>
        <end position="188"/>
    </location>
</feature>
<dbReference type="PROSITE" id="PS50887">
    <property type="entry name" value="GGDEF"/>
    <property type="match status" value="1"/>
</dbReference>
<dbReference type="InterPro" id="IPR043128">
    <property type="entry name" value="Rev_trsase/Diguanyl_cyclase"/>
</dbReference>
<dbReference type="PANTHER" id="PTHR45138:SF9">
    <property type="entry name" value="DIGUANYLATE CYCLASE DGCM-RELATED"/>
    <property type="match status" value="1"/>
</dbReference>
<dbReference type="EC" id="2.7.7.65" evidence="1"/>
<dbReference type="SMART" id="SM00267">
    <property type="entry name" value="GGDEF"/>
    <property type="match status" value="1"/>
</dbReference>
<dbReference type="InterPro" id="IPR029787">
    <property type="entry name" value="Nucleotide_cyclase"/>
</dbReference>
<keyword evidence="3" id="KW-0812">Transmembrane</keyword>
<evidence type="ECO:0000256" key="3">
    <source>
        <dbReference type="SAM" id="Phobius"/>
    </source>
</evidence>
<dbReference type="CDD" id="cd01949">
    <property type="entry name" value="GGDEF"/>
    <property type="match status" value="1"/>
</dbReference>
<comment type="caution">
    <text evidence="5">The sequence shown here is derived from an EMBL/GenBank/DDBJ whole genome shotgun (WGS) entry which is preliminary data.</text>
</comment>
<evidence type="ECO:0000259" key="4">
    <source>
        <dbReference type="PROSITE" id="PS50887"/>
    </source>
</evidence>
<dbReference type="Proteomes" id="UP001218788">
    <property type="component" value="Unassembled WGS sequence"/>
</dbReference>
<dbReference type="InterPro" id="IPR050469">
    <property type="entry name" value="Diguanylate_Cyclase"/>
</dbReference>
<evidence type="ECO:0000313" key="5">
    <source>
        <dbReference type="EMBL" id="MDC8831786.1"/>
    </source>
</evidence>
<dbReference type="PANTHER" id="PTHR45138">
    <property type="entry name" value="REGULATORY COMPONENTS OF SENSORY TRANSDUCTION SYSTEM"/>
    <property type="match status" value="1"/>
</dbReference>
<organism evidence="5 6">
    <name type="scientific">Alteromonas gilva</name>
    <dbReference type="NCBI Taxonomy" id="2987522"/>
    <lineage>
        <taxon>Bacteria</taxon>
        <taxon>Pseudomonadati</taxon>
        <taxon>Pseudomonadota</taxon>
        <taxon>Gammaproteobacteria</taxon>
        <taxon>Alteromonadales</taxon>
        <taxon>Alteromonadaceae</taxon>
        <taxon>Alteromonas/Salinimonas group</taxon>
        <taxon>Alteromonas</taxon>
    </lineage>
</organism>
<dbReference type="InterPro" id="IPR048435">
    <property type="entry name" value="MASE6"/>
</dbReference>
<feature type="transmembrane region" description="Helical" evidence="3">
    <location>
        <begin position="131"/>
        <end position="158"/>
    </location>
</feature>
<dbReference type="Pfam" id="PF20966">
    <property type="entry name" value="MASE6"/>
    <property type="match status" value="1"/>
</dbReference>
<gene>
    <name evidence="5" type="ORF">OIK42_13580</name>
</gene>
<dbReference type="Pfam" id="PF00990">
    <property type="entry name" value="GGDEF"/>
    <property type="match status" value="1"/>
</dbReference>
<protein>
    <recommendedName>
        <fullName evidence="1">diguanylate cyclase</fullName>
        <ecNumber evidence="1">2.7.7.65</ecNumber>
    </recommendedName>
</protein>
<accession>A0ABT5L5Y6</accession>
<keyword evidence="6" id="KW-1185">Reference proteome</keyword>
<name>A0ABT5L5Y6_9ALTE</name>
<feature type="transmembrane region" description="Helical" evidence="3">
    <location>
        <begin position="36"/>
        <end position="58"/>
    </location>
</feature>